<organism evidence="1 2">
    <name type="scientific">Butyrivibrio hungatei</name>
    <dbReference type="NCBI Taxonomy" id="185008"/>
    <lineage>
        <taxon>Bacteria</taxon>
        <taxon>Bacillati</taxon>
        <taxon>Bacillota</taxon>
        <taxon>Clostridia</taxon>
        <taxon>Lachnospirales</taxon>
        <taxon>Lachnospiraceae</taxon>
        <taxon>Butyrivibrio</taxon>
    </lineage>
</organism>
<dbReference type="Proteomes" id="UP000183047">
    <property type="component" value="Unassembled WGS sequence"/>
</dbReference>
<keyword evidence="2" id="KW-1185">Reference proteome</keyword>
<proteinExistence type="predicted"/>
<accession>A0A1G5BAA1</accession>
<evidence type="ECO:0000313" key="1">
    <source>
        <dbReference type="EMBL" id="SCX87114.1"/>
    </source>
</evidence>
<reference evidence="2" key="1">
    <citation type="submission" date="2016-10" db="EMBL/GenBank/DDBJ databases">
        <authorList>
            <person name="Varghese N."/>
            <person name="Submissions S."/>
        </authorList>
    </citation>
    <scope>NUCLEOTIDE SEQUENCE [LARGE SCALE GENOMIC DNA]</scope>
    <source>
        <strain evidence="2">XBD2006</strain>
    </source>
</reference>
<dbReference type="AlphaFoldDB" id="A0A1G5BAA1"/>
<dbReference type="EMBL" id="FMUR01000004">
    <property type="protein sequence ID" value="SCX87114.1"/>
    <property type="molecule type" value="Genomic_DNA"/>
</dbReference>
<sequence length="58" mass="6682">MLDACIFVDIRNKEFSEISYELEADVADIQSFKIVIFFHTSSTYPETNLILIDTVTYA</sequence>
<gene>
    <name evidence="1" type="ORF">SAMN02910451_00615</name>
</gene>
<evidence type="ECO:0000313" key="2">
    <source>
        <dbReference type="Proteomes" id="UP000183047"/>
    </source>
</evidence>
<protein>
    <submittedName>
        <fullName evidence="1">Uncharacterized protein</fullName>
    </submittedName>
</protein>
<name>A0A1G5BAA1_9FIRM</name>